<dbReference type="PANTHER" id="PTHR37483:SF1">
    <property type="entry name" value="UPF0125 PROTEIN RATB"/>
    <property type="match status" value="1"/>
</dbReference>
<keyword evidence="4" id="KW-1185">Reference proteome</keyword>
<comment type="caution">
    <text evidence="3">The sequence shown here is derived from an EMBL/GenBank/DDBJ whole genome shotgun (WGS) entry which is preliminary data.</text>
</comment>
<evidence type="ECO:0000256" key="2">
    <source>
        <dbReference type="HAMAP-Rule" id="MF_00460"/>
    </source>
</evidence>
<dbReference type="HAMAP" id="MF_00460">
    <property type="entry name" value="UPF0125_RnfH"/>
    <property type="match status" value="1"/>
</dbReference>
<dbReference type="SUPFAM" id="SSF54285">
    <property type="entry name" value="MoaD/ThiS"/>
    <property type="match status" value="1"/>
</dbReference>
<dbReference type="InterPro" id="IPR037021">
    <property type="entry name" value="RnfH_sf"/>
</dbReference>
<dbReference type="InterPro" id="IPR005346">
    <property type="entry name" value="RnfH"/>
</dbReference>
<proteinExistence type="inferred from homology"/>
<accession>A0ABQ2EBL8</accession>
<evidence type="ECO:0000313" key="4">
    <source>
        <dbReference type="Proteomes" id="UP000599009"/>
    </source>
</evidence>
<comment type="similarity">
    <text evidence="1 2">Belongs to the UPF0125 (RnfH) family.</text>
</comment>
<gene>
    <name evidence="3" type="ORF">GCM10011394_13180</name>
</gene>
<dbReference type="Gene3D" id="3.10.20.280">
    <property type="entry name" value="RnfH-like"/>
    <property type="match status" value="1"/>
</dbReference>
<organism evidence="3 4">
    <name type="scientific">Luteimonas terricola</name>
    <dbReference type="NCBI Taxonomy" id="645597"/>
    <lineage>
        <taxon>Bacteria</taxon>
        <taxon>Pseudomonadati</taxon>
        <taxon>Pseudomonadota</taxon>
        <taxon>Gammaproteobacteria</taxon>
        <taxon>Lysobacterales</taxon>
        <taxon>Lysobacteraceae</taxon>
        <taxon>Luteimonas</taxon>
    </lineage>
</organism>
<reference evidence="4" key="1">
    <citation type="journal article" date="2019" name="Int. J. Syst. Evol. Microbiol.">
        <title>The Global Catalogue of Microorganisms (GCM) 10K type strain sequencing project: providing services to taxonomists for standard genome sequencing and annotation.</title>
        <authorList>
            <consortium name="The Broad Institute Genomics Platform"/>
            <consortium name="The Broad Institute Genome Sequencing Center for Infectious Disease"/>
            <person name="Wu L."/>
            <person name="Ma J."/>
        </authorList>
    </citation>
    <scope>NUCLEOTIDE SEQUENCE [LARGE SCALE GENOMIC DNA]</scope>
    <source>
        <strain evidence="4">CGMCC 1.8985</strain>
    </source>
</reference>
<name>A0ABQ2EBL8_9GAMM</name>
<sequence length="83" mass="8866">MRVEVVLALPRDHRAVVVELAAPATVGDAVAASGLPLDGIDGYAVYGVRAAAGQALRDGDRVELLRPLLIDPKDARRRRAARR</sequence>
<evidence type="ECO:0000256" key="1">
    <source>
        <dbReference type="ARBA" id="ARBA00010645"/>
    </source>
</evidence>
<dbReference type="Pfam" id="PF03658">
    <property type="entry name" value="Ub-RnfH"/>
    <property type="match status" value="1"/>
</dbReference>
<dbReference type="Proteomes" id="UP000599009">
    <property type="component" value="Unassembled WGS sequence"/>
</dbReference>
<protein>
    <recommendedName>
        <fullName evidence="2">UPF0125 protein GCM10011394_13180</fullName>
    </recommendedName>
</protein>
<dbReference type="NCBIfam" id="NF002490">
    <property type="entry name" value="PRK01777.1"/>
    <property type="match status" value="1"/>
</dbReference>
<dbReference type="EMBL" id="BMME01000001">
    <property type="protein sequence ID" value="GGK05387.1"/>
    <property type="molecule type" value="Genomic_DNA"/>
</dbReference>
<dbReference type="RefSeq" id="WP_132984773.1">
    <property type="nucleotide sequence ID" value="NZ_BMME01000001.1"/>
</dbReference>
<dbReference type="InterPro" id="IPR016155">
    <property type="entry name" value="Mopterin_synth/thiamin_S_b"/>
</dbReference>
<evidence type="ECO:0000313" key="3">
    <source>
        <dbReference type="EMBL" id="GGK05387.1"/>
    </source>
</evidence>
<dbReference type="PANTHER" id="PTHR37483">
    <property type="entry name" value="UPF0125 PROTEIN RATB"/>
    <property type="match status" value="1"/>
</dbReference>